<evidence type="ECO:0000313" key="14">
    <source>
        <dbReference type="EMBL" id="PEQ25055.1"/>
    </source>
</evidence>
<dbReference type="GO" id="GO:0003700">
    <property type="term" value="F:DNA-binding transcription factor activity"/>
    <property type="evidence" value="ECO:0007669"/>
    <property type="project" value="InterPro"/>
</dbReference>
<evidence type="ECO:0000313" key="13">
    <source>
        <dbReference type="EMBL" id="EDO62106.1"/>
    </source>
</evidence>
<keyword evidence="16" id="KW-1185">Reference proteome</keyword>
<evidence type="ECO:0000256" key="6">
    <source>
        <dbReference type="ARBA" id="ARBA00023015"/>
    </source>
</evidence>
<dbReference type="Gene3D" id="1.10.10.60">
    <property type="entry name" value="Homeodomain-like"/>
    <property type="match status" value="2"/>
</dbReference>
<reference evidence="14 16" key="3">
    <citation type="submission" date="2017-07" db="EMBL/GenBank/DDBJ databases">
        <title>Prevalence of linear plasmids in Cutibacterium (Propionibacterium) acnes isolates obtained from prostatic tissue.</title>
        <authorList>
            <person name="Davidsson S."/>
            <person name="Carlsson J."/>
            <person name="Molling P."/>
            <person name="Andren O."/>
            <person name="Andersson S.-O."/>
            <person name="Brzuszkiewicz E."/>
            <person name="Poehlein A."/>
            <person name="Al-Zeer M."/>
            <person name="Brinkmann V."/>
            <person name="Scavenius C."/>
            <person name="Nazipi S."/>
            <person name="Soderquist B."/>
            <person name="Bruggemann H."/>
        </authorList>
    </citation>
    <scope>NUCLEOTIDE SEQUENCE [LARGE SCALE GENOMIC DNA]</scope>
    <source>
        <strain evidence="14 16">DSM 753</strain>
    </source>
</reference>
<accession>A7VQY4</accession>
<evidence type="ECO:0000259" key="12">
    <source>
        <dbReference type="PROSITE" id="PS50110"/>
    </source>
</evidence>
<feature type="domain" description="HTH araC/xylS-type" evidence="11">
    <location>
        <begin position="396"/>
        <end position="495"/>
    </location>
</feature>
<dbReference type="SMART" id="SM00448">
    <property type="entry name" value="REC"/>
    <property type="match status" value="1"/>
</dbReference>
<dbReference type="SMART" id="SM00342">
    <property type="entry name" value="HTH_ARAC"/>
    <property type="match status" value="1"/>
</dbReference>
<dbReference type="AlphaFoldDB" id="A7VQY4"/>
<evidence type="ECO:0000256" key="8">
    <source>
        <dbReference type="ARBA" id="ARBA00023163"/>
    </source>
</evidence>
<dbReference type="PANTHER" id="PTHR42713">
    <property type="entry name" value="HISTIDINE KINASE-RELATED"/>
    <property type="match status" value="1"/>
</dbReference>
<evidence type="ECO:0000256" key="10">
    <source>
        <dbReference type="PROSITE-ProRule" id="PRU00169"/>
    </source>
</evidence>
<dbReference type="InterPro" id="IPR009057">
    <property type="entry name" value="Homeodomain-like_sf"/>
</dbReference>
<evidence type="ECO:0000256" key="3">
    <source>
        <dbReference type="ARBA" id="ARBA00022490"/>
    </source>
</evidence>
<evidence type="ECO:0000313" key="16">
    <source>
        <dbReference type="Proteomes" id="UP000220611"/>
    </source>
</evidence>
<dbReference type="GO" id="GO:0005737">
    <property type="term" value="C:cytoplasm"/>
    <property type="evidence" value="ECO:0007669"/>
    <property type="project" value="UniProtKB-SubCell"/>
</dbReference>
<evidence type="ECO:0000256" key="2">
    <source>
        <dbReference type="ARBA" id="ARBA00018672"/>
    </source>
</evidence>
<evidence type="ECO:0000313" key="15">
    <source>
        <dbReference type="Proteomes" id="UP000003490"/>
    </source>
</evidence>
<dbReference type="Pfam" id="PF00072">
    <property type="entry name" value="Response_reg"/>
    <property type="match status" value="1"/>
</dbReference>
<dbReference type="SUPFAM" id="SSF46689">
    <property type="entry name" value="Homeodomain-like"/>
    <property type="match status" value="2"/>
</dbReference>
<evidence type="ECO:0000256" key="5">
    <source>
        <dbReference type="ARBA" id="ARBA00023012"/>
    </source>
</evidence>
<dbReference type="EMBL" id="NOXF01000003">
    <property type="protein sequence ID" value="PEQ25055.1"/>
    <property type="molecule type" value="Genomic_DNA"/>
</dbReference>
<dbReference type="PANTHER" id="PTHR42713:SF3">
    <property type="entry name" value="TRANSCRIPTIONAL REGULATORY PROTEIN HPTR"/>
    <property type="match status" value="1"/>
</dbReference>
<dbReference type="PROSITE" id="PS00041">
    <property type="entry name" value="HTH_ARAC_FAMILY_1"/>
    <property type="match status" value="1"/>
</dbReference>
<keyword evidence="5" id="KW-0902">Two-component regulatory system</keyword>
<dbReference type="InterPro" id="IPR018060">
    <property type="entry name" value="HTH_AraC"/>
</dbReference>
<evidence type="ECO:0000256" key="7">
    <source>
        <dbReference type="ARBA" id="ARBA00023125"/>
    </source>
</evidence>
<evidence type="ECO:0000259" key="11">
    <source>
        <dbReference type="PROSITE" id="PS01124"/>
    </source>
</evidence>
<keyword evidence="4 10" id="KW-0597">Phosphoprotein</keyword>
<evidence type="ECO:0000256" key="9">
    <source>
        <dbReference type="ARBA" id="ARBA00024867"/>
    </source>
</evidence>
<dbReference type="GO" id="GO:0000160">
    <property type="term" value="P:phosphorelay signal transduction system"/>
    <property type="evidence" value="ECO:0007669"/>
    <property type="project" value="UniProtKB-KW"/>
</dbReference>
<dbReference type="Pfam" id="PF12833">
    <property type="entry name" value="HTH_18"/>
    <property type="match status" value="1"/>
</dbReference>
<dbReference type="InterPro" id="IPR018062">
    <property type="entry name" value="HTH_AraC-typ_CS"/>
</dbReference>
<dbReference type="CDD" id="cd17536">
    <property type="entry name" value="REC_YesN-like"/>
    <property type="match status" value="1"/>
</dbReference>
<dbReference type="InterPro" id="IPR051552">
    <property type="entry name" value="HptR"/>
</dbReference>
<comment type="caution">
    <text evidence="13">The sequence shown here is derived from an EMBL/GenBank/DDBJ whole genome shotgun (WGS) entry which is preliminary data.</text>
</comment>
<dbReference type="EMBL" id="ABCB02000016">
    <property type="protein sequence ID" value="EDO62106.1"/>
    <property type="molecule type" value="Genomic_DNA"/>
</dbReference>
<evidence type="ECO:0000256" key="1">
    <source>
        <dbReference type="ARBA" id="ARBA00004496"/>
    </source>
</evidence>
<keyword evidence="3" id="KW-0963">Cytoplasm</keyword>
<evidence type="ECO:0000256" key="4">
    <source>
        <dbReference type="ARBA" id="ARBA00022553"/>
    </source>
</evidence>
<feature type="domain" description="Response regulatory" evidence="12">
    <location>
        <begin position="3"/>
        <end position="120"/>
    </location>
</feature>
<dbReference type="Proteomes" id="UP000003490">
    <property type="component" value="Unassembled WGS sequence"/>
</dbReference>
<dbReference type="PROSITE" id="PS50110">
    <property type="entry name" value="RESPONSE_REGULATORY"/>
    <property type="match status" value="1"/>
</dbReference>
<comment type="function">
    <text evidence="9">May play the central regulatory role in sporulation. It may be an element of the effector pathway responsible for the activation of sporulation genes in response to nutritional stress. Spo0A may act in concert with spo0H (a sigma factor) to control the expression of some genes that are critical to the sporulation process.</text>
</comment>
<name>A7VQY4_9FIRM</name>
<feature type="modified residue" description="4-aspartylphosphate" evidence="10">
    <location>
        <position position="55"/>
    </location>
</feature>
<protein>
    <recommendedName>
        <fullName evidence="2">Stage 0 sporulation protein A homolog</fullName>
    </recommendedName>
</protein>
<dbReference type="SUPFAM" id="SSF52172">
    <property type="entry name" value="CheY-like"/>
    <property type="match status" value="1"/>
</dbReference>
<dbReference type="eggNOG" id="COG4753">
    <property type="taxonomic scope" value="Bacteria"/>
</dbReference>
<sequence>MYSIMVVEDSKPIVRDIIGKIQSIRPDIKEIVVTYDGVSALDMLKKQKPDILLTDIKMPMMDGLELISKAKEIYPELKCVVISGYGDFEFTHQALKLQVDEYILKPVDFEDFKRILQSLIYQIDQRRIVHQEEMFSNLLKGASEGEGMLGQSYMISVVRGKAILELTDLLTKKEIYQALEIQDPDGGILVAETKYRGEKVILYGEGRCSEFEVNLFNEKAYHFLKERHPQLNMMCSREFYTIKRLHEQYIHLSGNLSSLVLMNHSQIYFDSISYQRPSLTTLNSEAAIFSKKIESVIQNRMSGDIKTELGKILKTWEQNAYPIIFVRRFMLIMIEQLFGILNDNSQIRLEDSVSLANRILSECGDYKELESKLADLYDSFMSARADKPSSSMELAKKIQKYLVENLYGNITMQDISEKFSLSPSYVSRLMKMYFNNSPMDYYNKLKMQEAQKLLTTHNELRVKDIAEILGFNDQYYFSKMFKAQCGVSPAAFKKGD</sequence>
<dbReference type="eggNOG" id="COG2207">
    <property type="taxonomic scope" value="Bacteria"/>
</dbReference>
<reference evidence="13 15" key="2">
    <citation type="submission" date="2007-08" db="EMBL/GenBank/DDBJ databases">
        <authorList>
            <person name="Fulton L."/>
            <person name="Clifton S."/>
            <person name="Fulton B."/>
            <person name="Xu J."/>
            <person name="Minx P."/>
            <person name="Pepin K.H."/>
            <person name="Johnson M."/>
            <person name="Thiruvilangam P."/>
            <person name="Bhonagiri V."/>
            <person name="Nash W.E."/>
            <person name="Wang C."/>
            <person name="Mardis E.R."/>
            <person name="Wilson R.K."/>
        </authorList>
    </citation>
    <scope>NUCLEOTIDE SEQUENCE [LARGE SCALE GENOMIC DNA]</scope>
    <source>
        <strain evidence="13 15">DSM 753</strain>
    </source>
</reference>
<organism evidence="13 15">
    <name type="scientific">[Clostridium] leptum DSM 753</name>
    <dbReference type="NCBI Taxonomy" id="428125"/>
    <lineage>
        <taxon>Bacteria</taxon>
        <taxon>Bacillati</taxon>
        <taxon>Bacillota</taxon>
        <taxon>Clostridia</taxon>
        <taxon>Eubacteriales</taxon>
        <taxon>Oscillospiraceae</taxon>
        <taxon>Oscillospiraceae incertae sedis</taxon>
    </lineage>
</organism>
<dbReference type="InterPro" id="IPR011006">
    <property type="entry name" value="CheY-like_superfamily"/>
</dbReference>
<keyword evidence="6" id="KW-0805">Transcription regulation</keyword>
<comment type="subcellular location">
    <subcellularLocation>
        <location evidence="1">Cytoplasm</location>
    </subcellularLocation>
</comment>
<dbReference type="Proteomes" id="UP000220611">
    <property type="component" value="Unassembled WGS sequence"/>
</dbReference>
<dbReference type="InterPro" id="IPR001789">
    <property type="entry name" value="Sig_transdc_resp-reg_receiver"/>
</dbReference>
<reference evidence="13 15" key="1">
    <citation type="submission" date="2007-08" db="EMBL/GenBank/DDBJ databases">
        <title>Draft genome sequence of Clostridium leptum (DSM 753).</title>
        <authorList>
            <person name="Sudarsanam P."/>
            <person name="Ley R."/>
            <person name="Guruge J."/>
            <person name="Turnbaugh P.J."/>
            <person name="Mahowald M."/>
            <person name="Liep D."/>
            <person name="Gordon J."/>
        </authorList>
    </citation>
    <scope>NUCLEOTIDE SEQUENCE [LARGE SCALE GENOMIC DNA]</scope>
    <source>
        <strain evidence="13 15">DSM 753</strain>
    </source>
</reference>
<keyword evidence="7 14" id="KW-0238">DNA-binding</keyword>
<dbReference type="GO" id="GO:0043565">
    <property type="term" value="F:sequence-specific DNA binding"/>
    <property type="evidence" value="ECO:0007669"/>
    <property type="project" value="InterPro"/>
</dbReference>
<keyword evidence="8" id="KW-0804">Transcription</keyword>
<dbReference type="Gene3D" id="3.40.50.2300">
    <property type="match status" value="1"/>
</dbReference>
<proteinExistence type="predicted"/>
<dbReference type="OrthoDB" id="159632at2"/>
<dbReference type="HOGENOM" id="CLU_000445_5_0_9"/>
<gene>
    <name evidence="14" type="ORF">CH238_06355</name>
    <name evidence="13" type="ORF">CLOLEP_00966</name>
</gene>
<dbReference type="PROSITE" id="PS01124">
    <property type="entry name" value="HTH_ARAC_FAMILY_2"/>
    <property type="match status" value="1"/>
</dbReference>